<gene>
    <name evidence="1" type="ORF">CURHAP_LOCUS13532</name>
</gene>
<name>A0A6J5U108_PRUAR</name>
<evidence type="ECO:0000313" key="2">
    <source>
        <dbReference type="Proteomes" id="UP000507222"/>
    </source>
</evidence>
<dbReference type="PANTHER" id="PTHR24177:SF329">
    <property type="entry name" value="ANKYRIN REPEAT PROTEIN"/>
    <property type="match status" value="1"/>
</dbReference>
<protein>
    <submittedName>
        <fullName evidence="1">Uncharacterized protein</fullName>
    </submittedName>
</protein>
<reference evidence="1 2" key="1">
    <citation type="submission" date="2020-05" db="EMBL/GenBank/DDBJ databases">
        <authorList>
            <person name="Campoy J."/>
            <person name="Schneeberger K."/>
            <person name="Spophaly S."/>
        </authorList>
    </citation>
    <scope>NUCLEOTIDE SEQUENCE [LARGE SCALE GENOMIC DNA]</scope>
    <source>
        <strain evidence="1">PruArmRojPasFocal</strain>
    </source>
</reference>
<evidence type="ECO:0000313" key="1">
    <source>
        <dbReference type="EMBL" id="CAB4268875.1"/>
    </source>
</evidence>
<dbReference type="GO" id="GO:0016020">
    <property type="term" value="C:membrane"/>
    <property type="evidence" value="ECO:0007669"/>
    <property type="project" value="TreeGrafter"/>
</dbReference>
<proteinExistence type="predicted"/>
<organism evidence="1 2">
    <name type="scientific">Prunus armeniaca</name>
    <name type="common">Apricot</name>
    <name type="synonym">Armeniaca vulgaris</name>
    <dbReference type="NCBI Taxonomy" id="36596"/>
    <lineage>
        <taxon>Eukaryota</taxon>
        <taxon>Viridiplantae</taxon>
        <taxon>Streptophyta</taxon>
        <taxon>Embryophyta</taxon>
        <taxon>Tracheophyta</taxon>
        <taxon>Spermatophyta</taxon>
        <taxon>Magnoliopsida</taxon>
        <taxon>eudicotyledons</taxon>
        <taxon>Gunneridae</taxon>
        <taxon>Pentapetalae</taxon>
        <taxon>rosids</taxon>
        <taxon>fabids</taxon>
        <taxon>Rosales</taxon>
        <taxon>Rosaceae</taxon>
        <taxon>Amygdaloideae</taxon>
        <taxon>Amygdaleae</taxon>
        <taxon>Prunus</taxon>
    </lineage>
</organism>
<dbReference type="Proteomes" id="UP000507222">
    <property type="component" value="Unassembled WGS sequence"/>
</dbReference>
<sequence>MFEFTDSVLQARPDLMWIQNQMGRDPFQFAIECRQEKIYSLIYRLNKRKRTLIGTFGDNYGNCSLHMTGMLSPLAKLDNISGAALQMQRELQWFKVSNLFWYKRSALSLTKPISNCPRALCAYSNEGLHAINKSIIH</sequence>
<dbReference type="PANTHER" id="PTHR24177">
    <property type="entry name" value="CASKIN"/>
    <property type="match status" value="1"/>
</dbReference>
<accession>A0A6J5U108</accession>
<dbReference type="EMBL" id="CAEKDK010000002">
    <property type="protein sequence ID" value="CAB4268875.1"/>
    <property type="molecule type" value="Genomic_DNA"/>
</dbReference>
<dbReference type="AlphaFoldDB" id="A0A6J5U108"/>